<reference evidence="3" key="1">
    <citation type="journal article" date="2020" name="Stud. Mycol.">
        <title>101 Dothideomycetes genomes: a test case for predicting lifestyles and emergence of pathogens.</title>
        <authorList>
            <person name="Haridas S."/>
            <person name="Albert R."/>
            <person name="Binder M."/>
            <person name="Bloem J."/>
            <person name="Labutti K."/>
            <person name="Salamov A."/>
            <person name="Andreopoulos B."/>
            <person name="Baker S."/>
            <person name="Barry K."/>
            <person name="Bills G."/>
            <person name="Bluhm B."/>
            <person name="Cannon C."/>
            <person name="Castanera R."/>
            <person name="Culley D."/>
            <person name="Daum C."/>
            <person name="Ezra D."/>
            <person name="Gonzalez J."/>
            <person name="Henrissat B."/>
            <person name="Kuo A."/>
            <person name="Liang C."/>
            <person name="Lipzen A."/>
            <person name="Lutzoni F."/>
            <person name="Magnuson J."/>
            <person name="Mondo S."/>
            <person name="Nolan M."/>
            <person name="Ohm R."/>
            <person name="Pangilinan J."/>
            <person name="Park H.-J."/>
            <person name="Ramirez L."/>
            <person name="Alfaro M."/>
            <person name="Sun H."/>
            <person name="Tritt A."/>
            <person name="Yoshinaga Y."/>
            <person name="Zwiers L.-H."/>
            <person name="Turgeon B."/>
            <person name="Goodwin S."/>
            <person name="Spatafora J."/>
            <person name="Crous P."/>
            <person name="Grigoriev I."/>
        </authorList>
    </citation>
    <scope>NUCLEOTIDE SEQUENCE</scope>
    <source>
        <strain evidence="3">ATCC 36951</strain>
    </source>
</reference>
<organism evidence="3 4">
    <name type="scientific">Zasmidium cellare ATCC 36951</name>
    <dbReference type="NCBI Taxonomy" id="1080233"/>
    <lineage>
        <taxon>Eukaryota</taxon>
        <taxon>Fungi</taxon>
        <taxon>Dikarya</taxon>
        <taxon>Ascomycota</taxon>
        <taxon>Pezizomycotina</taxon>
        <taxon>Dothideomycetes</taxon>
        <taxon>Dothideomycetidae</taxon>
        <taxon>Mycosphaerellales</taxon>
        <taxon>Mycosphaerellaceae</taxon>
        <taxon>Zasmidium</taxon>
    </lineage>
</organism>
<sequence>MQTSMNKVQGLFPDLPYVKLIPAHRHPSFNYKGFHPGRTILNKGHVREAGLRTFPTDVIFEHDQTVTLRDGIKLYADIFRPLQSDTDAVPVIIAWSPYGKSGTGAHNYDNMIPFRAGYSKDKWSGYQKFEAPDPAEWCQRGYAVLNIDSRGSGVSEGDLAIYGLQEAEDIFDTIDFISKQPWCNGSVCMAGNSWLAISQINFAARLSHPALKAFAPWEGFTDYYRERIARGSIPYLPLFQKSLAGSLAGASSMLVSRPLYDEFWETKRIPVENIDHIPLYLVASYSSLLHSHGSFTTFRDAKTGLKWLRIHPYQEWHDQYRPEILDDLQKFFDRYCKGILNSWENDTPRVRLSLLGFEEDGGLASTIVERPEREYPLAREMMQVLFLDASDMSMKPRVPSLGVHCAYEAHGMHEAVEFSACFDTYTEIAGYPKLKVFVSCADHDDMDVVCQLRKVNSKGEALEQPTFPHPSPVRQRPDLNTAKILGPQGFLRASHAISRNDSNTIGNDIFYEHNRKQAVQRGEIVELEIPIWPVGFVLAPGEGIMLRISGQDMSLPELPDCVATEPWDHNVGRHSVFTGAQYASALTLPIVQQIARSAL</sequence>
<dbReference type="SUPFAM" id="SSF53474">
    <property type="entry name" value="alpha/beta-Hydrolases"/>
    <property type="match status" value="1"/>
</dbReference>
<keyword evidence="1" id="KW-0378">Hydrolase</keyword>
<keyword evidence="4" id="KW-1185">Reference proteome</keyword>
<dbReference type="InterPro" id="IPR008979">
    <property type="entry name" value="Galactose-bd-like_sf"/>
</dbReference>
<dbReference type="SMART" id="SM00939">
    <property type="entry name" value="PepX_C"/>
    <property type="match status" value="1"/>
</dbReference>
<dbReference type="Proteomes" id="UP000799537">
    <property type="component" value="Unassembled WGS sequence"/>
</dbReference>
<dbReference type="GeneID" id="54572171"/>
<evidence type="ECO:0000259" key="2">
    <source>
        <dbReference type="SMART" id="SM00939"/>
    </source>
</evidence>
<dbReference type="InterPro" id="IPR000383">
    <property type="entry name" value="Xaa-Pro-like_dom"/>
</dbReference>
<dbReference type="InterPro" id="IPR029058">
    <property type="entry name" value="AB_hydrolase_fold"/>
</dbReference>
<dbReference type="Pfam" id="PF08530">
    <property type="entry name" value="PepX_C"/>
    <property type="match status" value="1"/>
</dbReference>
<evidence type="ECO:0000256" key="1">
    <source>
        <dbReference type="ARBA" id="ARBA00022801"/>
    </source>
</evidence>
<dbReference type="AlphaFoldDB" id="A0A6A6BY63"/>
<dbReference type="OrthoDB" id="2578740at2759"/>
<dbReference type="Gene3D" id="1.10.3020.20">
    <property type="match status" value="1"/>
</dbReference>
<protein>
    <recommendedName>
        <fullName evidence="2">Xaa-Pro dipeptidyl-peptidase C-terminal domain-containing protein</fullName>
    </recommendedName>
</protein>
<dbReference type="Pfam" id="PF02129">
    <property type="entry name" value="Peptidase_S15"/>
    <property type="match status" value="1"/>
</dbReference>
<dbReference type="InterPro" id="IPR005674">
    <property type="entry name" value="CocE/Ser_esterase"/>
</dbReference>
<dbReference type="Gene3D" id="2.60.120.260">
    <property type="entry name" value="Galactose-binding domain-like"/>
    <property type="match status" value="1"/>
</dbReference>
<dbReference type="InterPro" id="IPR050585">
    <property type="entry name" value="Xaa-Pro_dipeptidyl-ppase/CocE"/>
</dbReference>
<dbReference type="PANTHER" id="PTHR43056:SF10">
    <property type="entry name" value="COCE_NOND FAMILY, PUTATIVE (AFU_ORTHOLOGUE AFUA_7G00600)-RELATED"/>
    <property type="match status" value="1"/>
</dbReference>
<gene>
    <name evidence="3" type="ORF">M409DRAFT_70797</name>
</gene>
<feature type="domain" description="Xaa-Pro dipeptidyl-peptidase C-terminal" evidence="2">
    <location>
        <begin position="329"/>
        <end position="587"/>
    </location>
</feature>
<evidence type="ECO:0000313" key="4">
    <source>
        <dbReference type="Proteomes" id="UP000799537"/>
    </source>
</evidence>
<dbReference type="RefSeq" id="XP_033660620.1">
    <property type="nucleotide sequence ID" value="XM_033818899.1"/>
</dbReference>
<dbReference type="GO" id="GO:0008239">
    <property type="term" value="F:dipeptidyl-peptidase activity"/>
    <property type="evidence" value="ECO:0007669"/>
    <property type="project" value="InterPro"/>
</dbReference>
<dbReference type="InterPro" id="IPR013736">
    <property type="entry name" value="Xaa-Pro_dipept_C"/>
</dbReference>
<dbReference type="SUPFAM" id="SSF49785">
    <property type="entry name" value="Galactose-binding domain-like"/>
    <property type="match status" value="1"/>
</dbReference>
<accession>A0A6A6BY63</accession>
<name>A0A6A6BY63_ZASCE</name>
<proteinExistence type="predicted"/>
<dbReference type="PANTHER" id="PTHR43056">
    <property type="entry name" value="PEPTIDASE S9 PROLYL OLIGOPEPTIDASE"/>
    <property type="match status" value="1"/>
</dbReference>
<evidence type="ECO:0000313" key="3">
    <source>
        <dbReference type="EMBL" id="KAF2159731.1"/>
    </source>
</evidence>
<dbReference type="NCBIfam" id="TIGR00976">
    <property type="entry name" value="CocE_NonD"/>
    <property type="match status" value="1"/>
</dbReference>
<dbReference type="Gene3D" id="3.40.50.1820">
    <property type="entry name" value="alpha/beta hydrolase"/>
    <property type="match status" value="1"/>
</dbReference>
<dbReference type="EMBL" id="ML993633">
    <property type="protein sequence ID" value="KAF2159731.1"/>
    <property type="molecule type" value="Genomic_DNA"/>
</dbReference>